<organism evidence="8 9">
    <name type="scientific">Synaphobranchus kaupii</name>
    <name type="common">Kaup's arrowtooth eel</name>
    <dbReference type="NCBI Taxonomy" id="118154"/>
    <lineage>
        <taxon>Eukaryota</taxon>
        <taxon>Metazoa</taxon>
        <taxon>Chordata</taxon>
        <taxon>Craniata</taxon>
        <taxon>Vertebrata</taxon>
        <taxon>Euteleostomi</taxon>
        <taxon>Actinopterygii</taxon>
        <taxon>Neopterygii</taxon>
        <taxon>Teleostei</taxon>
        <taxon>Anguilliformes</taxon>
        <taxon>Synaphobranchidae</taxon>
        <taxon>Synaphobranchus</taxon>
    </lineage>
</organism>
<dbReference type="OrthoDB" id="10072641at2759"/>
<feature type="domain" description="Matrin-type" evidence="7">
    <location>
        <begin position="967"/>
        <end position="998"/>
    </location>
</feature>
<keyword evidence="9" id="KW-1185">Reference proteome</keyword>
<dbReference type="PROSITE" id="PS50171">
    <property type="entry name" value="ZF_MATRIN"/>
    <property type="match status" value="1"/>
</dbReference>
<feature type="compositionally biased region" description="Basic and acidic residues" evidence="6">
    <location>
        <begin position="490"/>
        <end position="507"/>
    </location>
</feature>
<dbReference type="InterPro" id="IPR000504">
    <property type="entry name" value="RRM_dom"/>
</dbReference>
<sequence length="1007" mass="112593">MESADKSEQQMNDEQPEPSQTSLPLENVDESQDASPAQGSGGVQSRTLNLYAALGLSPEDVDALAQIPENEISIETLPHLIMQLKAKRAQGGGQTGTPPSKEEVHNDQEDWEADSSDSVPLRSASKSPVHSHSADYNYSKKESHEQLGHGRSRRESRHCKSFYEGSPPKFPLSYMTDDFRGALPRSFPHTCSLCYCILYSAATWNDHLNGSRHEENRREFLRTHPDWLPHDASCRIPDSHSGGGDVFPVRRDARSSSSRRRPYTTDSGPGERPFPLSERPLHLKPKAGTKVVVTKFPRGSVAVEDLLSLTKPFGTVVKHLVFPCKGFLEFSSHKEAVNMVSHYATKPAFVKENRLSLYLSPMVGSIHTPKLDRAEKRPKRSNHAVVCFSHIPSDKESESELLEVAKMFGDVRYSTVSNNEVLIEMEDWQDAEIMVKYYHTNPLKIFGKNIRVSMSSSHKQLRLSPDPSRGGDSSRSYSKSKAASRSSHLKNKEKTSLQKDLTEKRNVDGGNEGAAEEHEHMDISLESGGEDDQGMKVEDEQVISEEELRQGDTADEQILKERLVEPNVLQKEGSEGSGVEMDQNLEEITLAASSPVNSQENPDEASTSPVPANELTPAENPEVKMVDTKDIMEEYHEDDEEDMDFPDNMEDFVTLDELDNDTGENFDSEESSKGGKVVTVRRIRKGYGLEDSLLKLAEPFGKVTNHAISFYRQEALLELENNEAANRMVKFYQRSNKALIFGRPVSVNMCLTLQQLEGPSGRSIYIGMLPLQKYSDISLLRLAQPFGKISAYNLNWRHRKCYIQMETVDAAQKMVEKYLQRPPKFYGSMLRVCLCRKGDSQIPWKLPVKYELWCAQHKTKKSEKERLEAEAEAEAEAEEEAEAEAEAEAENGQSAESPAAQKSATEDGGQSAVADSDGVSASERTGGQTCNKEEKVEQKSDLVPVPLGPYQPNNPVGIDYIVQRTGFFCKLCKVFYTNEKTAKSLHCSSLAHYQKLKMKLVEDNPSE</sequence>
<protein>
    <recommendedName>
        <fullName evidence="7">Matrin-type domain-containing protein</fullName>
    </recommendedName>
</protein>
<feature type="region of interest" description="Disordered" evidence="6">
    <location>
        <begin position="86"/>
        <end position="160"/>
    </location>
</feature>
<dbReference type="EMBL" id="JAINUF010000010">
    <property type="protein sequence ID" value="KAJ8348201.1"/>
    <property type="molecule type" value="Genomic_DNA"/>
</dbReference>
<gene>
    <name evidence="8" type="ORF">SKAU_G00267900</name>
</gene>
<feature type="compositionally biased region" description="Low complexity" evidence="6">
    <location>
        <begin position="911"/>
        <end position="922"/>
    </location>
</feature>
<evidence type="ECO:0000256" key="4">
    <source>
        <dbReference type="ARBA" id="ARBA00022833"/>
    </source>
</evidence>
<dbReference type="GO" id="GO:0003723">
    <property type="term" value="F:RNA binding"/>
    <property type="evidence" value="ECO:0007669"/>
    <property type="project" value="InterPro"/>
</dbReference>
<proteinExistence type="predicted"/>
<dbReference type="SUPFAM" id="SSF54928">
    <property type="entry name" value="RNA-binding domain, RBD"/>
    <property type="match status" value="4"/>
</dbReference>
<keyword evidence="2" id="KW-0479">Metal-binding</keyword>
<dbReference type="InterPro" id="IPR003604">
    <property type="entry name" value="Matrin/U1-like-C_Znf_C2H2"/>
</dbReference>
<dbReference type="InterPro" id="IPR000690">
    <property type="entry name" value="Matrin/U1-C_Znf_C2H2"/>
</dbReference>
<accession>A0A9Q1EZT1</accession>
<feature type="compositionally biased region" description="Basic and acidic residues" evidence="6">
    <location>
        <begin position="138"/>
        <end position="148"/>
    </location>
</feature>
<feature type="region of interest" description="Disordered" evidence="6">
    <location>
        <begin position="865"/>
        <end position="948"/>
    </location>
</feature>
<feature type="compositionally biased region" description="Polar residues" evidence="6">
    <location>
        <begin position="33"/>
        <end position="44"/>
    </location>
</feature>
<evidence type="ECO:0000259" key="7">
    <source>
        <dbReference type="PROSITE" id="PS50171"/>
    </source>
</evidence>
<keyword evidence="3" id="KW-0863">Zinc-finger</keyword>
<keyword evidence="4" id="KW-0862">Zinc</keyword>
<feature type="compositionally biased region" description="Basic residues" evidence="6">
    <location>
        <begin position="150"/>
        <end position="160"/>
    </location>
</feature>
<feature type="region of interest" description="Disordered" evidence="6">
    <location>
        <begin position="593"/>
        <end position="623"/>
    </location>
</feature>
<feature type="compositionally biased region" description="Polar residues" evidence="6">
    <location>
        <begin position="891"/>
        <end position="903"/>
    </location>
</feature>
<feature type="compositionally biased region" description="Polar residues" evidence="6">
    <location>
        <begin position="9"/>
        <end position="24"/>
    </location>
</feature>
<name>A0A9Q1EZT1_SYNKA</name>
<dbReference type="GO" id="GO:0008270">
    <property type="term" value="F:zinc ion binding"/>
    <property type="evidence" value="ECO:0007669"/>
    <property type="project" value="UniProtKB-KW"/>
</dbReference>
<feature type="region of interest" description="Disordered" evidence="6">
    <location>
        <begin position="1"/>
        <end position="44"/>
    </location>
</feature>
<dbReference type="PANTHER" id="PTHR15592">
    <property type="entry name" value="MATRIN 3/NUCLEAR PROTEIN 220-RELATED"/>
    <property type="match status" value="1"/>
</dbReference>
<evidence type="ECO:0000256" key="5">
    <source>
        <dbReference type="ARBA" id="ARBA00023242"/>
    </source>
</evidence>
<feature type="compositionally biased region" description="Low complexity" evidence="6">
    <location>
        <begin position="464"/>
        <end position="486"/>
    </location>
</feature>
<feature type="region of interest" description="Disordered" evidence="6">
    <location>
        <begin position="542"/>
        <end position="581"/>
    </location>
</feature>
<reference evidence="8" key="1">
    <citation type="journal article" date="2023" name="Science">
        <title>Genome structures resolve the early diversification of teleost fishes.</title>
        <authorList>
            <person name="Parey E."/>
            <person name="Louis A."/>
            <person name="Montfort J."/>
            <person name="Bouchez O."/>
            <person name="Roques C."/>
            <person name="Iampietro C."/>
            <person name="Lluch J."/>
            <person name="Castinel A."/>
            <person name="Donnadieu C."/>
            <person name="Desvignes T."/>
            <person name="Floi Bucao C."/>
            <person name="Jouanno E."/>
            <person name="Wen M."/>
            <person name="Mejri S."/>
            <person name="Dirks R."/>
            <person name="Jansen H."/>
            <person name="Henkel C."/>
            <person name="Chen W.J."/>
            <person name="Zahm M."/>
            <person name="Cabau C."/>
            <person name="Klopp C."/>
            <person name="Thompson A.W."/>
            <person name="Robinson-Rechavi M."/>
            <person name="Braasch I."/>
            <person name="Lecointre G."/>
            <person name="Bobe J."/>
            <person name="Postlethwait J.H."/>
            <person name="Berthelot C."/>
            <person name="Roest Crollius H."/>
            <person name="Guiguen Y."/>
        </authorList>
    </citation>
    <scope>NUCLEOTIDE SEQUENCE</scope>
    <source>
        <strain evidence="8">WJC10195</strain>
    </source>
</reference>
<comment type="subcellular location">
    <subcellularLocation>
        <location evidence="1">Nucleus</location>
    </subcellularLocation>
</comment>
<evidence type="ECO:0000256" key="3">
    <source>
        <dbReference type="ARBA" id="ARBA00022771"/>
    </source>
</evidence>
<feature type="compositionally biased region" description="Basic and acidic residues" evidence="6">
    <location>
        <begin position="546"/>
        <end position="564"/>
    </location>
</feature>
<comment type="caution">
    <text evidence="8">The sequence shown here is derived from an EMBL/GenBank/DDBJ whole genome shotgun (WGS) entry which is preliminary data.</text>
</comment>
<evidence type="ECO:0000256" key="2">
    <source>
        <dbReference type="ARBA" id="ARBA00022723"/>
    </source>
</evidence>
<feature type="compositionally biased region" description="Polar residues" evidence="6">
    <location>
        <begin position="124"/>
        <end position="136"/>
    </location>
</feature>
<dbReference type="InterPro" id="IPR012677">
    <property type="entry name" value="Nucleotide-bd_a/b_plait_sf"/>
</dbReference>
<evidence type="ECO:0000313" key="8">
    <source>
        <dbReference type="EMBL" id="KAJ8348201.1"/>
    </source>
</evidence>
<dbReference type="Gene3D" id="3.30.70.330">
    <property type="match status" value="4"/>
</dbReference>
<dbReference type="SUPFAM" id="SSF57667">
    <property type="entry name" value="beta-beta-alpha zinc fingers"/>
    <property type="match status" value="1"/>
</dbReference>
<dbReference type="SMART" id="SM00360">
    <property type="entry name" value="RRM"/>
    <property type="match status" value="4"/>
</dbReference>
<evidence type="ECO:0000256" key="6">
    <source>
        <dbReference type="SAM" id="MobiDB-lite"/>
    </source>
</evidence>
<keyword evidence="5" id="KW-0539">Nucleus</keyword>
<feature type="compositionally biased region" description="Acidic residues" evidence="6">
    <location>
        <begin position="870"/>
        <end position="889"/>
    </location>
</feature>
<dbReference type="AlphaFoldDB" id="A0A9Q1EZT1"/>
<evidence type="ECO:0000256" key="1">
    <source>
        <dbReference type="ARBA" id="ARBA00004123"/>
    </source>
</evidence>
<feature type="compositionally biased region" description="Polar residues" evidence="6">
    <location>
        <begin position="593"/>
        <end position="610"/>
    </location>
</feature>
<dbReference type="GO" id="GO:0005634">
    <property type="term" value="C:nucleus"/>
    <property type="evidence" value="ECO:0007669"/>
    <property type="project" value="UniProtKB-SubCell"/>
</dbReference>
<dbReference type="InterPro" id="IPR035979">
    <property type="entry name" value="RBD_domain_sf"/>
</dbReference>
<dbReference type="Pfam" id="PF12874">
    <property type="entry name" value="zf-met"/>
    <property type="match status" value="1"/>
</dbReference>
<dbReference type="SMART" id="SM00451">
    <property type="entry name" value="ZnF_U1"/>
    <property type="match status" value="2"/>
</dbReference>
<feature type="compositionally biased region" description="Basic and acidic residues" evidence="6">
    <location>
        <begin position="931"/>
        <end position="940"/>
    </location>
</feature>
<dbReference type="InterPro" id="IPR036236">
    <property type="entry name" value="Znf_C2H2_sf"/>
</dbReference>
<dbReference type="InterPro" id="IPR013087">
    <property type="entry name" value="Znf_C2H2_type"/>
</dbReference>
<feature type="region of interest" description="Disordered" evidence="6">
    <location>
        <begin position="233"/>
        <end position="280"/>
    </location>
</feature>
<feature type="region of interest" description="Disordered" evidence="6">
    <location>
        <begin position="457"/>
        <end position="520"/>
    </location>
</feature>
<dbReference type="Proteomes" id="UP001152622">
    <property type="component" value="Chromosome 10"/>
</dbReference>
<evidence type="ECO:0000313" key="9">
    <source>
        <dbReference type="Proteomes" id="UP001152622"/>
    </source>
</evidence>